<dbReference type="AlphaFoldDB" id="F5RHZ2"/>
<name>F5RHZ2_METUF</name>
<accession>F5RHZ2</accession>
<dbReference type="OrthoDB" id="8562513at2"/>
<dbReference type="RefSeq" id="WP_008064729.1">
    <property type="nucleotide sequence ID" value="NZ_AFHG01000059.1"/>
</dbReference>
<reference evidence="1 2" key="1">
    <citation type="journal article" date="2011" name="J. Bacteriol.">
        <title>Genome sequence of Methyloversatilis universalis FAM5T, a methylotrophic representative of the order Rhodocyclales.</title>
        <authorList>
            <person name="Kittichotirat W."/>
            <person name="Good N.M."/>
            <person name="Hall R."/>
            <person name="Bringel F."/>
            <person name="Lajus A."/>
            <person name="Medigue C."/>
            <person name="Smalley N.E."/>
            <person name="Beck D."/>
            <person name="Bumgarner R."/>
            <person name="Vuilleumier S."/>
            <person name="Kalyuzhnaya M.G."/>
        </authorList>
    </citation>
    <scope>NUCLEOTIDE SEQUENCE [LARGE SCALE GENOMIC DNA]</scope>
    <source>
        <strain evidence="2">ATCC BAA-1314 / JCM 13912 / FAM5</strain>
    </source>
</reference>
<organism evidence="1 2">
    <name type="scientific">Methyloversatilis universalis (strain ATCC BAA-1314 / DSM 25237 / JCM 13912 / CCUG 52030 / FAM5)</name>
    <dbReference type="NCBI Taxonomy" id="1000565"/>
    <lineage>
        <taxon>Bacteria</taxon>
        <taxon>Pseudomonadati</taxon>
        <taxon>Pseudomonadota</taxon>
        <taxon>Betaproteobacteria</taxon>
        <taxon>Nitrosomonadales</taxon>
        <taxon>Sterolibacteriaceae</taxon>
        <taxon>Methyloversatilis</taxon>
    </lineage>
</organism>
<proteinExistence type="predicted"/>
<gene>
    <name evidence="1" type="ORF">METUNv1_03942</name>
</gene>
<evidence type="ECO:0000313" key="2">
    <source>
        <dbReference type="Proteomes" id="UP000005019"/>
    </source>
</evidence>
<keyword evidence="2" id="KW-1185">Reference proteome</keyword>
<comment type="caution">
    <text evidence="1">The sequence shown here is derived from an EMBL/GenBank/DDBJ whole genome shotgun (WGS) entry which is preliminary data.</text>
</comment>
<evidence type="ECO:0000313" key="1">
    <source>
        <dbReference type="EMBL" id="EGK69974.1"/>
    </source>
</evidence>
<dbReference type="Proteomes" id="UP000005019">
    <property type="component" value="Unassembled WGS sequence"/>
</dbReference>
<dbReference type="STRING" id="1000565.METUNv1_03942"/>
<dbReference type="EMBL" id="AFHG01000059">
    <property type="protein sequence ID" value="EGK69974.1"/>
    <property type="molecule type" value="Genomic_DNA"/>
</dbReference>
<protein>
    <submittedName>
        <fullName evidence="1">Uncharacterized protein</fullName>
    </submittedName>
</protein>
<sequence>MALPLFNPESMLAEVELLQLLDRADRQARDRLRRFGSVWPFGAYVCPSGYVHPLESDPANYALPHYLQYEILHDRLVNMAWRDRLIAYTLVAEIALPEEIDPRRMSSLRVHFESAELSVYHYRPFTLAPCRSEPPDAADRRRIRFLEPVVTPAGRHVFEAVAR</sequence>